<evidence type="ECO:0000256" key="1">
    <source>
        <dbReference type="SAM" id="SignalP"/>
    </source>
</evidence>
<reference evidence="3" key="1">
    <citation type="journal article" date="2023" name="Mol. Phylogenet. Evol.">
        <title>Genome-scale phylogeny and comparative genomics of the fungal order Sordariales.</title>
        <authorList>
            <person name="Hensen N."/>
            <person name="Bonometti L."/>
            <person name="Westerberg I."/>
            <person name="Brannstrom I.O."/>
            <person name="Guillou S."/>
            <person name="Cros-Aarteil S."/>
            <person name="Calhoun S."/>
            <person name="Haridas S."/>
            <person name="Kuo A."/>
            <person name="Mondo S."/>
            <person name="Pangilinan J."/>
            <person name="Riley R."/>
            <person name="LaButti K."/>
            <person name="Andreopoulos B."/>
            <person name="Lipzen A."/>
            <person name="Chen C."/>
            <person name="Yan M."/>
            <person name="Daum C."/>
            <person name="Ng V."/>
            <person name="Clum A."/>
            <person name="Steindorff A."/>
            <person name="Ohm R.A."/>
            <person name="Martin F."/>
            <person name="Silar P."/>
            <person name="Natvig D.O."/>
            <person name="Lalanne C."/>
            <person name="Gautier V."/>
            <person name="Ament-Velasquez S.L."/>
            <person name="Kruys A."/>
            <person name="Hutchinson M.I."/>
            <person name="Powell A.J."/>
            <person name="Barry K."/>
            <person name="Miller A.N."/>
            <person name="Grigoriev I.V."/>
            <person name="Debuchy R."/>
            <person name="Gladieux P."/>
            <person name="Hiltunen Thoren M."/>
            <person name="Johannesson H."/>
        </authorList>
    </citation>
    <scope>NUCLEOTIDE SEQUENCE [LARGE SCALE GENOMIC DNA]</scope>
    <source>
        <strain evidence="3">CBS 284.82</strain>
    </source>
</reference>
<keyword evidence="1" id="KW-0732">Signal</keyword>
<gene>
    <name evidence="2" type="ORF">C8A01DRAFT_40173</name>
</gene>
<feature type="signal peptide" evidence="1">
    <location>
        <begin position="1"/>
        <end position="20"/>
    </location>
</feature>
<keyword evidence="3" id="KW-1185">Reference proteome</keyword>
<evidence type="ECO:0000313" key="2">
    <source>
        <dbReference type="EMBL" id="KAK4033387.1"/>
    </source>
</evidence>
<comment type="caution">
    <text evidence="2">The sequence shown here is derived from an EMBL/GenBank/DDBJ whole genome shotgun (WGS) entry which is preliminary data.</text>
</comment>
<dbReference type="Proteomes" id="UP001303115">
    <property type="component" value="Unassembled WGS sequence"/>
</dbReference>
<name>A0AAN6SN28_9PEZI</name>
<proteinExistence type="predicted"/>
<organism evidence="2 3">
    <name type="scientific">Parachaetomium inaequale</name>
    <dbReference type="NCBI Taxonomy" id="2588326"/>
    <lineage>
        <taxon>Eukaryota</taxon>
        <taxon>Fungi</taxon>
        <taxon>Dikarya</taxon>
        <taxon>Ascomycota</taxon>
        <taxon>Pezizomycotina</taxon>
        <taxon>Sordariomycetes</taxon>
        <taxon>Sordariomycetidae</taxon>
        <taxon>Sordariales</taxon>
        <taxon>Chaetomiaceae</taxon>
        <taxon>Parachaetomium</taxon>
    </lineage>
</organism>
<dbReference type="AlphaFoldDB" id="A0AAN6SN28"/>
<protein>
    <submittedName>
        <fullName evidence="2">Uncharacterized protein</fullName>
    </submittedName>
</protein>
<sequence length="189" mass="19519">MHPQLLSALFALVVLALIFAAVDPLGVAPVAASVLAASLSAAAAALAPPAPSPPTAAAASLVDTNPVPLAISTPAPEPLARGNLHNDGAGTSKWSNQWHQIHGPLDDALYYALGLLMLYLQAAGYYDDGGWDEDCWDDEEEDEEEAVEGGGWQGGWEGDEGHVVGVNDLFLILATLIKIAGRICIASAG</sequence>
<evidence type="ECO:0000313" key="3">
    <source>
        <dbReference type="Proteomes" id="UP001303115"/>
    </source>
</evidence>
<dbReference type="EMBL" id="MU854534">
    <property type="protein sequence ID" value="KAK4033387.1"/>
    <property type="molecule type" value="Genomic_DNA"/>
</dbReference>
<feature type="chain" id="PRO_5042903812" evidence="1">
    <location>
        <begin position="21"/>
        <end position="189"/>
    </location>
</feature>
<accession>A0AAN6SN28</accession>